<dbReference type="GO" id="GO:0003341">
    <property type="term" value="P:cilium movement"/>
    <property type="evidence" value="ECO:0007669"/>
    <property type="project" value="TreeGrafter"/>
</dbReference>
<keyword evidence="5" id="KW-1185">Reference proteome</keyword>
<dbReference type="InterPro" id="IPR052628">
    <property type="entry name" value="CFAP70"/>
</dbReference>
<dbReference type="SMART" id="SM00028">
    <property type="entry name" value="TPR"/>
    <property type="match status" value="7"/>
</dbReference>
<evidence type="ECO:0000313" key="5">
    <source>
        <dbReference type="Proteomes" id="UP000694620"/>
    </source>
</evidence>
<evidence type="ECO:0000256" key="3">
    <source>
        <dbReference type="SAM" id="MobiDB-lite"/>
    </source>
</evidence>
<feature type="region of interest" description="Disordered" evidence="3">
    <location>
        <begin position="380"/>
        <end position="421"/>
    </location>
</feature>
<gene>
    <name evidence="4" type="primary">LOC114660926</name>
</gene>
<dbReference type="Gene3D" id="1.25.40.10">
    <property type="entry name" value="Tetratricopeptide repeat domain"/>
    <property type="match status" value="2"/>
</dbReference>
<reference evidence="4" key="2">
    <citation type="submission" date="2025-08" db="UniProtKB">
        <authorList>
            <consortium name="Ensembl"/>
        </authorList>
    </citation>
    <scope>IDENTIFICATION</scope>
</reference>
<organism evidence="4 5">
    <name type="scientific">Erpetoichthys calabaricus</name>
    <name type="common">Rope fish</name>
    <name type="synonym">Calamoichthys calabaricus</name>
    <dbReference type="NCBI Taxonomy" id="27687"/>
    <lineage>
        <taxon>Eukaryota</taxon>
        <taxon>Metazoa</taxon>
        <taxon>Chordata</taxon>
        <taxon>Craniata</taxon>
        <taxon>Vertebrata</taxon>
        <taxon>Euteleostomi</taxon>
        <taxon>Actinopterygii</taxon>
        <taxon>Polypteriformes</taxon>
        <taxon>Polypteridae</taxon>
        <taxon>Erpetoichthys</taxon>
    </lineage>
</organism>
<dbReference type="SUPFAM" id="SSF48452">
    <property type="entry name" value="TPR-like"/>
    <property type="match status" value="2"/>
</dbReference>
<dbReference type="PANTHER" id="PTHR44314">
    <property type="entry name" value="CILIA- AND FLAGELLA-ASSOCIATED PROTEIN 70"/>
    <property type="match status" value="1"/>
</dbReference>
<name>A0A8C4SNR0_ERPCA</name>
<protein>
    <submittedName>
        <fullName evidence="4">Cilia and flagella associated protein 70</fullName>
    </submittedName>
</protein>
<dbReference type="Pfam" id="PF13432">
    <property type="entry name" value="TPR_16"/>
    <property type="match status" value="1"/>
</dbReference>
<accession>A0A8C4SNR0</accession>
<dbReference type="AlphaFoldDB" id="A0A8C4SNR0"/>
<dbReference type="GO" id="GO:0070062">
    <property type="term" value="C:extracellular exosome"/>
    <property type="evidence" value="ECO:0007669"/>
    <property type="project" value="TreeGrafter"/>
</dbReference>
<dbReference type="GO" id="GO:0031514">
    <property type="term" value="C:motile cilium"/>
    <property type="evidence" value="ECO:0007669"/>
    <property type="project" value="TreeGrafter"/>
</dbReference>
<reference evidence="4" key="1">
    <citation type="submission" date="2021-06" db="EMBL/GenBank/DDBJ databases">
        <authorList>
            <consortium name="Wellcome Sanger Institute Data Sharing"/>
        </authorList>
    </citation>
    <scope>NUCLEOTIDE SEQUENCE [LARGE SCALE GENOMIC DNA]</scope>
</reference>
<evidence type="ECO:0000256" key="2">
    <source>
        <dbReference type="ARBA" id="ARBA00022803"/>
    </source>
</evidence>
<dbReference type="Ensembl" id="ENSECRT00000017763.1">
    <property type="protein sequence ID" value="ENSECRP00000017421.1"/>
    <property type="gene ID" value="ENSECRG00000011636.1"/>
</dbReference>
<dbReference type="GeneTree" id="ENSGT00390000013319"/>
<sequence length="1047" mass="115685">MDTCLTEMQRAAIPVQVTVLRGRHLRGTKGTSLLSYARVEFNGTVIGDSPKVDSSPDAGAEYNFTCSFDCTDTSNTTDDLAHKPVILTLIEILPKEKKQKDEKMVTLGQAVVDLLPLLQGQVSFTTVVTIHPVPGTAADGIISEGDSKPQLEVSVSVPQALVPEALLANSNLLKVALHSLYSAPDAWSLTGTQFHYGASMLMPCSAERDQLLFFAGGVLKPGGEPEPVPRLKKWPTGSVLMPGSHFILESDTEAEAAEELGDLTSPEDRVFRAEAESTRKRVSWDTERRCFMDSGAVGRLLNQIVECRYWPLEIMRMPTPNAAKAGKAGKDKAEDEGQISFHGMVFVDMAALLYPGVKSIRGAYRIFPFNEADLYAKTKRRSSNLKDHQKQNWQTGRGREPSAAGTPTHKAKNLKEDKGIVKRGSIQSASHKPDGLQEADGSVPLNPEGQMYMDAKSYVVLEVTLDKALVPKRPAEELARRVKELIPARPPLPLRTAGAQKAVGDYHREIVRVADLVMKEYQELFGSAVARGDLALDPSAQEERKRKLLGELNYSGKYFTFKEQLKHSVVRVVREKLLQTSTFSDQAQLQAFLSQLYTFLVDQMHVSLNQTLQVNVPNGEARALKDCSQLRHFAREAEINADYDLASMYYQERIALDRSDPSHWFDYGSFCLLISDVTKAEECFQHALAIDQKHVPSLLLCGVMAEMAGRFEDAHTFFENATCVDATGTLAWTILGLFYEAQGNPIQAEMAFLEANKQLKGKSGDARAPSGRALPTEPEATEENPIIAETPVPNGLEVPAAPADMQDNEPHQKVDAVPTEDTQLSEDMNAVVAAGDQNCEGRGTTIFMEAAHFLLQVNALQFAQRALAQELLFPDGGPSCLYHVTLARLQLHIREFAKAKNSLQEALRASHENPDAWALNGHLQYLNGSFSDARQCYERTLDLVADTSELHAVSLHLGSIYLMEKQYHQAKQTYLRACKRSPTCLTWLGLGISCYRLQELSEAEDALSEANILNNRNPEVWGYLSLVCLQVRLDGYPLVVWCPLVVS</sequence>
<dbReference type="Proteomes" id="UP000694620">
    <property type="component" value="Chromosome 11"/>
</dbReference>
<evidence type="ECO:0000256" key="1">
    <source>
        <dbReference type="ARBA" id="ARBA00022737"/>
    </source>
</evidence>
<keyword evidence="1" id="KW-0677">Repeat</keyword>
<reference evidence="4" key="3">
    <citation type="submission" date="2025-09" db="UniProtKB">
        <authorList>
            <consortium name="Ensembl"/>
        </authorList>
    </citation>
    <scope>IDENTIFICATION</scope>
</reference>
<dbReference type="PANTHER" id="PTHR44314:SF1">
    <property type="entry name" value="CILIA- AND FLAGELLA-ASSOCIATED PROTEIN 70"/>
    <property type="match status" value="1"/>
</dbReference>
<proteinExistence type="predicted"/>
<dbReference type="InterPro" id="IPR011990">
    <property type="entry name" value="TPR-like_helical_dom_sf"/>
</dbReference>
<feature type="region of interest" description="Disordered" evidence="3">
    <location>
        <begin position="761"/>
        <end position="781"/>
    </location>
</feature>
<evidence type="ECO:0000313" key="4">
    <source>
        <dbReference type="Ensembl" id="ENSECRP00000017421.1"/>
    </source>
</evidence>
<keyword evidence="2" id="KW-0802">TPR repeat</keyword>
<dbReference type="Pfam" id="PF13181">
    <property type="entry name" value="TPR_8"/>
    <property type="match status" value="1"/>
</dbReference>
<dbReference type="InterPro" id="IPR019734">
    <property type="entry name" value="TPR_rpt"/>
</dbReference>
<dbReference type="GO" id="GO:0060271">
    <property type="term" value="P:cilium assembly"/>
    <property type="evidence" value="ECO:0007669"/>
    <property type="project" value="TreeGrafter"/>
</dbReference>